<dbReference type="SUPFAM" id="SSF49503">
    <property type="entry name" value="Cupredoxins"/>
    <property type="match status" value="1"/>
</dbReference>
<reference evidence="3" key="1">
    <citation type="submission" date="2021-06" db="EMBL/GenBank/DDBJ databases">
        <authorList>
            <person name="Kallberg Y."/>
            <person name="Tangrot J."/>
            <person name="Rosling A."/>
        </authorList>
    </citation>
    <scope>NUCLEOTIDE SEQUENCE</scope>
    <source>
        <strain evidence="3">CL551</strain>
    </source>
</reference>
<feature type="region of interest" description="Disordered" evidence="1">
    <location>
        <begin position="212"/>
        <end position="234"/>
    </location>
</feature>
<organism evidence="3 4">
    <name type="scientific">Acaulospora morrowiae</name>
    <dbReference type="NCBI Taxonomy" id="94023"/>
    <lineage>
        <taxon>Eukaryota</taxon>
        <taxon>Fungi</taxon>
        <taxon>Fungi incertae sedis</taxon>
        <taxon>Mucoromycota</taxon>
        <taxon>Glomeromycotina</taxon>
        <taxon>Glomeromycetes</taxon>
        <taxon>Diversisporales</taxon>
        <taxon>Acaulosporaceae</taxon>
        <taxon>Acaulospora</taxon>
    </lineage>
</organism>
<accession>A0A9N9NXX7</accession>
<dbReference type="InterPro" id="IPR001117">
    <property type="entry name" value="Cu-oxidase_2nd"/>
</dbReference>
<dbReference type="OrthoDB" id="2121828at2759"/>
<evidence type="ECO:0000256" key="1">
    <source>
        <dbReference type="SAM" id="MobiDB-lite"/>
    </source>
</evidence>
<dbReference type="InterPro" id="IPR008972">
    <property type="entry name" value="Cupredoxin"/>
</dbReference>
<sequence>AMTKFYFSIDGHTLQVIEVEGTLTKLSKPYHRIPIHVAQRYSVIPTRLAKYENVSNFWIRAEIDKNSYGDLSSFKTWDSRKRMEVQMLDDEVFAILSYEKQYNNEQVKENSYPKTDGWSSMSIKNEIRDVSDKNEFDNILEGLCNHKEYMGNGSFTEDVEFGVTNENKNETIELLDMDPFDLKPYTCEKIPKNTTFYEMLMIVNMTTSESTKINTSTTSSQPSITSLTNAQPSI</sequence>
<dbReference type="EMBL" id="CAJVPV010054998">
    <property type="protein sequence ID" value="CAG8783902.1"/>
    <property type="molecule type" value="Genomic_DNA"/>
</dbReference>
<evidence type="ECO:0000259" key="2">
    <source>
        <dbReference type="Pfam" id="PF00394"/>
    </source>
</evidence>
<dbReference type="Pfam" id="PF00394">
    <property type="entry name" value="Cu-oxidase"/>
    <property type="match status" value="1"/>
</dbReference>
<dbReference type="Gene3D" id="2.60.40.420">
    <property type="entry name" value="Cupredoxins - blue copper proteins"/>
    <property type="match status" value="1"/>
</dbReference>
<feature type="domain" description="Plastocyanin-like" evidence="2">
    <location>
        <begin position="2"/>
        <end position="64"/>
    </location>
</feature>
<dbReference type="AlphaFoldDB" id="A0A9N9NXX7"/>
<name>A0A9N9NXX7_9GLOM</name>
<protein>
    <submittedName>
        <fullName evidence="3">13095_t:CDS:1</fullName>
    </submittedName>
</protein>
<evidence type="ECO:0000313" key="4">
    <source>
        <dbReference type="Proteomes" id="UP000789342"/>
    </source>
</evidence>
<gene>
    <name evidence="3" type="ORF">AMORRO_LOCUS17551</name>
</gene>
<feature type="compositionally biased region" description="Low complexity" evidence="1">
    <location>
        <begin position="215"/>
        <end position="228"/>
    </location>
</feature>
<comment type="caution">
    <text evidence="3">The sequence shown here is derived from an EMBL/GenBank/DDBJ whole genome shotgun (WGS) entry which is preliminary data.</text>
</comment>
<keyword evidence="4" id="KW-1185">Reference proteome</keyword>
<feature type="non-terminal residue" evidence="3">
    <location>
        <position position="1"/>
    </location>
</feature>
<dbReference type="Proteomes" id="UP000789342">
    <property type="component" value="Unassembled WGS sequence"/>
</dbReference>
<evidence type="ECO:0000313" key="3">
    <source>
        <dbReference type="EMBL" id="CAG8783902.1"/>
    </source>
</evidence>
<feature type="non-terminal residue" evidence="3">
    <location>
        <position position="234"/>
    </location>
</feature>
<proteinExistence type="predicted"/>